<evidence type="ECO:0000313" key="2">
    <source>
        <dbReference type="Proteomes" id="UP000798662"/>
    </source>
</evidence>
<protein>
    <submittedName>
        <fullName evidence="1">Uncharacterized protein</fullName>
    </submittedName>
</protein>
<dbReference type="Proteomes" id="UP000798662">
    <property type="component" value="Chromosome 1"/>
</dbReference>
<dbReference type="EMBL" id="CM020618">
    <property type="protein sequence ID" value="KAK1859031.1"/>
    <property type="molecule type" value="Genomic_DNA"/>
</dbReference>
<organism evidence="1 2">
    <name type="scientific">Pyropia yezoensis</name>
    <name type="common">Susabi-nori</name>
    <name type="synonym">Porphyra yezoensis</name>
    <dbReference type="NCBI Taxonomy" id="2788"/>
    <lineage>
        <taxon>Eukaryota</taxon>
        <taxon>Rhodophyta</taxon>
        <taxon>Bangiophyceae</taxon>
        <taxon>Bangiales</taxon>
        <taxon>Bangiaceae</taxon>
        <taxon>Pyropia</taxon>
    </lineage>
</organism>
<reference evidence="1" key="1">
    <citation type="submission" date="2019-11" db="EMBL/GenBank/DDBJ databases">
        <title>Nori genome reveals adaptations in red seaweeds to the harsh intertidal environment.</title>
        <authorList>
            <person name="Wang D."/>
            <person name="Mao Y."/>
        </authorList>
    </citation>
    <scope>NUCLEOTIDE SEQUENCE</scope>
    <source>
        <tissue evidence="1">Gametophyte</tissue>
    </source>
</reference>
<evidence type="ECO:0000313" key="1">
    <source>
        <dbReference type="EMBL" id="KAK1859031.1"/>
    </source>
</evidence>
<comment type="caution">
    <text evidence="1">The sequence shown here is derived from an EMBL/GenBank/DDBJ whole genome shotgun (WGS) entry which is preliminary data.</text>
</comment>
<proteinExistence type="predicted"/>
<sequence length="335" mass="36196">MSDVAATATDAGRVAPPRWRYPAVRRLVAIGDIHGTVSALRTALRLAGVLHPRRDEWVGGDTVLVQTGDLLDRGDTEVAVLRLLTHLQDTAGASGGAVHLLLGNHEEDAVNRPAHVPYQLARHRALAPGGPMAAALAPRLKVAIVIGDTLFVHGSLTAAMLREQLCVDYCGDDGACSTEQRLDAPTADALVVAMNVRLRRHLAGELTYPAGASQYERLESFPAVQDRTFSTPLWRGDRGEAADLSAVLDLLGVRRMVVGHTIHERITARYGGRVWCIDTGMFRQRGRVEVLEIEEPGRVSVLSAEGRRRGMTVAQGGEHAAVYLGDGYEEEFGQL</sequence>
<name>A0ACC3BMQ6_PYRYE</name>
<gene>
    <name evidence="1" type="ORF">I4F81_001629</name>
</gene>
<accession>A0ACC3BMQ6</accession>
<keyword evidence="2" id="KW-1185">Reference proteome</keyword>